<dbReference type="PANTHER" id="PTHR11575:SF24">
    <property type="entry name" value="5'-NUCLEOTIDASE"/>
    <property type="match status" value="1"/>
</dbReference>
<feature type="non-terminal residue" evidence="2">
    <location>
        <position position="1"/>
    </location>
</feature>
<gene>
    <name evidence="2" type="ORF">ABZ931_38585</name>
</gene>
<keyword evidence="2" id="KW-0378">Hydrolase</keyword>
<sequence>TRDAESDLANLVADAQLAATSAADKGGAQIALMNPGGVRADLVYATSTGGEAPGEITYAEAFAVQPFSGSLVTVDLTGAQIEKILEEQFNNSGTRAPTLILGVSKGLTYSYSRGGPVGDRIDPASIKLNGETLKPDDTYRVAANTFLAAGGDGFTTFALGKNTMGGGDDIAALTEYLTASSPVPPPGTDRVTELP</sequence>
<keyword evidence="3" id="KW-1185">Reference proteome</keyword>
<evidence type="ECO:0000313" key="2">
    <source>
        <dbReference type="EMBL" id="MEU6806837.1"/>
    </source>
</evidence>
<dbReference type="Proteomes" id="UP001551189">
    <property type="component" value="Unassembled WGS sequence"/>
</dbReference>
<dbReference type="PRINTS" id="PR01607">
    <property type="entry name" value="APYRASEFAMLY"/>
</dbReference>
<dbReference type="PANTHER" id="PTHR11575">
    <property type="entry name" value="5'-NUCLEOTIDASE-RELATED"/>
    <property type="match status" value="1"/>
</dbReference>
<dbReference type="InterPro" id="IPR036907">
    <property type="entry name" value="5'-Nucleotdase_C_sf"/>
</dbReference>
<evidence type="ECO:0000313" key="3">
    <source>
        <dbReference type="Proteomes" id="UP001551189"/>
    </source>
</evidence>
<proteinExistence type="predicted"/>
<dbReference type="GO" id="GO:0008253">
    <property type="term" value="F:5'-nucleotidase activity"/>
    <property type="evidence" value="ECO:0007669"/>
    <property type="project" value="UniProtKB-EC"/>
</dbReference>
<feature type="domain" description="5'-Nucleotidase C-terminal" evidence="1">
    <location>
        <begin position="3"/>
        <end position="158"/>
    </location>
</feature>
<dbReference type="Pfam" id="PF02872">
    <property type="entry name" value="5_nucleotid_C"/>
    <property type="match status" value="1"/>
</dbReference>
<evidence type="ECO:0000259" key="1">
    <source>
        <dbReference type="Pfam" id="PF02872"/>
    </source>
</evidence>
<dbReference type="SUPFAM" id="SSF55816">
    <property type="entry name" value="5'-nucleotidase (syn. UDP-sugar hydrolase), C-terminal domain"/>
    <property type="match status" value="1"/>
</dbReference>
<name>A0ABV3BBL3_9ACTN</name>
<comment type="caution">
    <text evidence="2">The sequence shown here is derived from an EMBL/GenBank/DDBJ whole genome shotgun (WGS) entry which is preliminary data.</text>
</comment>
<dbReference type="RefSeq" id="WP_359702738.1">
    <property type="nucleotide sequence ID" value="NZ_JBEYXT010000382.1"/>
</dbReference>
<reference evidence="2 3" key="1">
    <citation type="submission" date="2024-06" db="EMBL/GenBank/DDBJ databases">
        <title>The Natural Products Discovery Center: Release of the First 8490 Sequenced Strains for Exploring Actinobacteria Biosynthetic Diversity.</title>
        <authorList>
            <person name="Kalkreuter E."/>
            <person name="Kautsar S.A."/>
            <person name="Yang D."/>
            <person name="Bader C.D."/>
            <person name="Teijaro C.N."/>
            <person name="Fluegel L."/>
            <person name="Davis C.M."/>
            <person name="Simpson J.R."/>
            <person name="Lauterbach L."/>
            <person name="Steele A.D."/>
            <person name="Gui C."/>
            <person name="Meng S."/>
            <person name="Li G."/>
            <person name="Viehrig K."/>
            <person name="Ye F."/>
            <person name="Su P."/>
            <person name="Kiefer A.F."/>
            <person name="Nichols A."/>
            <person name="Cepeda A.J."/>
            <person name="Yan W."/>
            <person name="Fan B."/>
            <person name="Jiang Y."/>
            <person name="Adhikari A."/>
            <person name="Zheng C.-J."/>
            <person name="Schuster L."/>
            <person name="Cowan T.M."/>
            <person name="Smanski M.J."/>
            <person name="Chevrette M.G."/>
            <person name="De Carvalho L.P.S."/>
            <person name="Shen B."/>
        </authorList>
    </citation>
    <scope>NUCLEOTIDE SEQUENCE [LARGE SCALE GENOMIC DNA]</scope>
    <source>
        <strain evidence="2 3">NPDC046851</strain>
    </source>
</reference>
<dbReference type="EC" id="3.1.3.5" evidence="2"/>
<dbReference type="Gene3D" id="3.90.780.10">
    <property type="entry name" value="5'-Nucleotidase, C-terminal domain"/>
    <property type="match status" value="1"/>
</dbReference>
<accession>A0ABV3BBL3</accession>
<dbReference type="InterPro" id="IPR006179">
    <property type="entry name" value="5_nucleotidase/apyrase"/>
</dbReference>
<protein>
    <submittedName>
        <fullName evidence="2">5'-nucleotidase</fullName>
        <ecNumber evidence="2">3.1.3.5</ecNumber>
    </submittedName>
</protein>
<dbReference type="InterPro" id="IPR008334">
    <property type="entry name" value="5'-Nucleotdase_C"/>
</dbReference>
<organism evidence="2 3">
    <name type="scientific">Streptomyces neyagawaensis</name>
    <dbReference type="NCBI Taxonomy" id="42238"/>
    <lineage>
        <taxon>Bacteria</taxon>
        <taxon>Bacillati</taxon>
        <taxon>Actinomycetota</taxon>
        <taxon>Actinomycetes</taxon>
        <taxon>Kitasatosporales</taxon>
        <taxon>Streptomycetaceae</taxon>
        <taxon>Streptomyces</taxon>
    </lineage>
</organism>
<dbReference type="EMBL" id="JBEYXT010000382">
    <property type="protein sequence ID" value="MEU6806837.1"/>
    <property type="molecule type" value="Genomic_DNA"/>
</dbReference>